<evidence type="ECO:0000259" key="3">
    <source>
        <dbReference type="PROSITE" id="PS51303"/>
    </source>
</evidence>
<organism evidence="4 5">
    <name type="scientific">Coptotermes formosanus</name>
    <name type="common">Formosan subterranean termite</name>
    <dbReference type="NCBI Taxonomy" id="36987"/>
    <lineage>
        <taxon>Eukaryota</taxon>
        <taxon>Metazoa</taxon>
        <taxon>Ecdysozoa</taxon>
        <taxon>Arthropoda</taxon>
        <taxon>Hexapoda</taxon>
        <taxon>Insecta</taxon>
        <taxon>Pterygota</taxon>
        <taxon>Neoptera</taxon>
        <taxon>Polyneoptera</taxon>
        <taxon>Dictyoptera</taxon>
        <taxon>Blattodea</taxon>
        <taxon>Blattoidea</taxon>
        <taxon>Termitoidae</taxon>
        <taxon>Rhinotermitidae</taxon>
        <taxon>Coptotermes</taxon>
    </lineage>
</organism>
<comment type="caution">
    <text evidence="4">The sequence shown here is derived from an EMBL/GenBank/DDBJ whole genome shotgun (WGS) entry which is preliminary data.</text>
</comment>
<name>A0A6L2PZP1_COPFO</name>
<feature type="region of interest" description="Disordered" evidence="2">
    <location>
        <begin position="57"/>
        <end position="83"/>
    </location>
</feature>
<dbReference type="InterPro" id="IPR033723">
    <property type="entry name" value="PET_prickle"/>
</dbReference>
<feature type="non-terminal residue" evidence="4">
    <location>
        <position position="178"/>
    </location>
</feature>
<evidence type="ECO:0000256" key="2">
    <source>
        <dbReference type="SAM" id="MobiDB-lite"/>
    </source>
</evidence>
<evidence type="ECO:0000256" key="1">
    <source>
        <dbReference type="ARBA" id="ARBA00022737"/>
    </source>
</evidence>
<gene>
    <name evidence="4" type="ORF">Cfor_07273</name>
</gene>
<dbReference type="Pfam" id="PF06297">
    <property type="entry name" value="PET"/>
    <property type="match status" value="1"/>
</dbReference>
<dbReference type="InterPro" id="IPR047120">
    <property type="entry name" value="Pk/Esn/Tes"/>
</dbReference>
<keyword evidence="5" id="KW-1185">Reference proteome</keyword>
<feature type="compositionally biased region" description="Polar residues" evidence="2">
    <location>
        <begin position="35"/>
        <end position="45"/>
    </location>
</feature>
<dbReference type="AlphaFoldDB" id="A0A6L2PZP1"/>
<feature type="domain" description="PET" evidence="3">
    <location>
        <begin position="67"/>
        <end position="175"/>
    </location>
</feature>
<evidence type="ECO:0000313" key="4">
    <source>
        <dbReference type="EMBL" id="GFG38103.1"/>
    </source>
</evidence>
<keyword evidence="1" id="KW-0677">Repeat</keyword>
<reference evidence="5" key="1">
    <citation type="submission" date="2020-01" db="EMBL/GenBank/DDBJ databases">
        <title>Draft genome sequence of the Termite Coptotermes fromosanus.</title>
        <authorList>
            <person name="Itakura S."/>
            <person name="Yosikawa Y."/>
            <person name="Umezawa K."/>
        </authorList>
    </citation>
    <scope>NUCLEOTIDE SEQUENCE [LARGE SCALE GENOMIC DNA]</scope>
</reference>
<dbReference type="PANTHER" id="PTHR24211">
    <property type="entry name" value="LIM DOMAIN-CONTAINING PROTEIN"/>
    <property type="match status" value="1"/>
</dbReference>
<dbReference type="PROSITE" id="PS51303">
    <property type="entry name" value="PET"/>
    <property type="match status" value="1"/>
</dbReference>
<evidence type="ECO:0000313" key="5">
    <source>
        <dbReference type="Proteomes" id="UP000502823"/>
    </source>
</evidence>
<dbReference type="Proteomes" id="UP000502823">
    <property type="component" value="Unassembled WGS sequence"/>
</dbReference>
<dbReference type="OrthoDB" id="8191967at2759"/>
<dbReference type="InterPro" id="IPR010442">
    <property type="entry name" value="PET_domain"/>
</dbReference>
<sequence>KVCRNCKCPREEHSGGMATTGNPLGQGAGPPQSLPPTSGSGTQGVAISLVDPTDKLLGKGVQYGQSADPHRHSQSDDDSGCALEEYTWVPPGLRPDQVHVYFSALPEDKVPYVNSVGERYRVRQLLHQLPPHDNEVRYCHSLSDEERKELRLFSAQRKREALGRGSVRQLPAAMTCDA</sequence>
<dbReference type="CDD" id="cd09827">
    <property type="entry name" value="PET_Prickle"/>
    <property type="match status" value="1"/>
</dbReference>
<dbReference type="GO" id="GO:0008270">
    <property type="term" value="F:zinc ion binding"/>
    <property type="evidence" value="ECO:0007669"/>
    <property type="project" value="InterPro"/>
</dbReference>
<proteinExistence type="predicted"/>
<dbReference type="InParanoid" id="A0A6L2PZP1"/>
<protein>
    <recommendedName>
        <fullName evidence="3">PET domain-containing protein</fullName>
    </recommendedName>
</protein>
<feature type="non-terminal residue" evidence="4">
    <location>
        <position position="1"/>
    </location>
</feature>
<dbReference type="PANTHER" id="PTHR24211:SF20">
    <property type="entry name" value="PROTEIN ESPINAS-RELATED"/>
    <property type="match status" value="1"/>
</dbReference>
<feature type="region of interest" description="Disordered" evidence="2">
    <location>
        <begin position="1"/>
        <end position="45"/>
    </location>
</feature>
<accession>A0A6L2PZP1</accession>
<dbReference type="EMBL" id="BLKM01012980">
    <property type="protein sequence ID" value="GFG38103.1"/>
    <property type="molecule type" value="Genomic_DNA"/>
</dbReference>